<keyword evidence="7" id="KW-0106">Calcium</keyword>
<dbReference type="EMBL" id="VSWC01000067">
    <property type="protein sequence ID" value="KAA1096832.1"/>
    <property type="molecule type" value="Genomic_DNA"/>
</dbReference>
<evidence type="ECO:0000313" key="10">
    <source>
        <dbReference type="EMBL" id="KAA1096832.1"/>
    </source>
</evidence>
<protein>
    <recommendedName>
        <fullName evidence="15">Alkaline ceramidase 3</fullName>
    </recommendedName>
</protein>
<proteinExistence type="inferred from homology"/>
<dbReference type="Proteomes" id="UP000324748">
    <property type="component" value="Unassembled WGS sequence"/>
</dbReference>
<feature type="binding site" evidence="7">
    <location>
        <position position="46"/>
    </location>
    <ligand>
        <name>Ca(2+)</name>
        <dbReference type="ChEBI" id="CHEBI:29108"/>
    </ligand>
</feature>
<evidence type="ECO:0000256" key="8">
    <source>
        <dbReference type="PIRSR" id="PIRSR608901-2"/>
    </source>
</evidence>
<evidence type="ECO:0000256" key="9">
    <source>
        <dbReference type="SAM" id="Phobius"/>
    </source>
</evidence>
<comment type="caution">
    <text evidence="10">The sequence shown here is derived from an EMBL/GenBank/DDBJ whole genome shotgun (WGS) entry which is preliminary data.</text>
</comment>
<dbReference type="OrthoDB" id="187171at2759"/>
<dbReference type="InterPro" id="IPR008901">
    <property type="entry name" value="ACER"/>
</dbReference>
<feature type="binding site" evidence="7">
    <location>
        <position position="33"/>
    </location>
    <ligand>
        <name>Ca(2+)</name>
        <dbReference type="ChEBI" id="CHEBI:29108"/>
    </ligand>
</feature>
<dbReference type="GO" id="GO:0005789">
    <property type="term" value="C:endoplasmic reticulum membrane"/>
    <property type="evidence" value="ECO:0007669"/>
    <property type="project" value="TreeGrafter"/>
</dbReference>
<feature type="binding site" evidence="7">
    <location>
        <position position="35"/>
    </location>
    <ligand>
        <name>Ca(2+)</name>
        <dbReference type="ChEBI" id="CHEBI:29108"/>
    </ligand>
</feature>
<dbReference type="Pfam" id="PF05875">
    <property type="entry name" value="Ceramidase"/>
    <property type="match status" value="1"/>
</dbReference>
<evidence type="ECO:0000256" key="5">
    <source>
        <dbReference type="ARBA" id="ARBA00022989"/>
    </source>
</evidence>
<evidence type="ECO:0000256" key="7">
    <source>
        <dbReference type="PIRSR" id="PIRSR608901-1"/>
    </source>
</evidence>
<evidence type="ECO:0000313" key="14">
    <source>
        <dbReference type="Proteomes" id="UP000325313"/>
    </source>
</evidence>
<comment type="subcellular location">
    <subcellularLocation>
        <location evidence="1">Membrane</location>
        <topology evidence="1">Multi-pass membrane protein</topology>
    </subcellularLocation>
</comment>
<keyword evidence="7" id="KW-0479">Metal-binding</keyword>
<dbReference type="EMBL" id="VSWC01000015">
    <property type="protein sequence ID" value="KAA1113426.1"/>
    <property type="molecule type" value="Genomic_DNA"/>
</dbReference>
<feature type="binding site" evidence="8">
    <location>
        <position position="94"/>
    </location>
    <ligand>
        <name>Zn(2+)</name>
        <dbReference type="ChEBI" id="CHEBI:29105"/>
        <note>catalytic</note>
    </ligand>
</feature>
<feature type="transmembrane region" description="Helical" evidence="9">
    <location>
        <begin position="199"/>
        <end position="217"/>
    </location>
</feature>
<dbReference type="GO" id="GO:0016811">
    <property type="term" value="F:hydrolase activity, acting on carbon-nitrogen (but not peptide) bonds, in linear amides"/>
    <property type="evidence" value="ECO:0007669"/>
    <property type="project" value="InterPro"/>
</dbReference>
<dbReference type="GO" id="GO:0046514">
    <property type="term" value="P:ceramide catabolic process"/>
    <property type="evidence" value="ECO:0007669"/>
    <property type="project" value="TreeGrafter"/>
</dbReference>
<keyword evidence="4" id="KW-0378">Hydrolase</keyword>
<keyword evidence="5 9" id="KW-1133">Transmembrane helix</keyword>
<dbReference type="Proteomes" id="UP000325313">
    <property type="component" value="Unassembled WGS sequence"/>
</dbReference>
<dbReference type="PANTHER" id="PTHR46187:SF3">
    <property type="entry name" value="ALKALINE CERAMIDASE 3"/>
    <property type="match status" value="1"/>
</dbReference>
<dbReference type="PANTHER" id="PTHR46187">
    <property type="entry name" value="ALKALINE CERAMIDASE 3"/>
    <property type="match status" value="1"/>
</dbReference>
<keyword evidence="3 9" id="KW-0812">Transmembrane</keyword>
<evidence type="ECO:0000256" key="6">
    <source>
        <dbReference type="ARBA" id="ARBA00023136"/>
    </source>
</evidence>
<feature type="transmembrane region" description="Helical" evidence="9">
    <location>
        <begin position="74"/>
        <end position="95"/>
    </location>
</feature>
<feature type="transmembrane region" description="Helical" evidence="9">
    <location>
        <begin position="107"/>
        <end position="124"/>
    </location>
</feature>
<dbReference type="AlphaFoldDB" id="A0A5B0P7V8"/>
<name>A0A5B0P7V8_PUCGR</name>
<gene>
    <name evidence="10" type="ORF">PGT21_029720</name>
    <name evidence="12" type="ORF">PGT21_031286</name>
    <name evidence="11" type="ORF">PGTUg99_024931</name>
</gene>
<feature type="binding site" evidence="7">
    <location>
        <position position="32"/>
    </location>
    <ligand>
        <name>Ca(2+)</name>
        <dbReference type="ChEBI" id="CHEBI:29108"/>
    </ligand>
</feature>
<keyword evidence="8" id="KW-0862">Zinc</keyword>
<evidence type="ECO:0000313" key="12">
    <source>
        <dbReference type="EMBL" id="KAA1113426.1"/>
    </source>
</evidence>
<comment type="cofactor">
    <cofactor evidence="8">
        <name>Zn(2+)</name>
        <dbReference type="ChEBI" id="CHEBI:29105"/>
    </cofactor>
</comment>
<feature type="transmembrane region" description="Helical" evidence="9">
    <location>
        <begin position="136"/>
        <end position="153"/>
    </location>
</feature>
<comment type="similarity">
    <text evidence="2">Belongs to the alkaline ceramidase family.</text>
</comment>
<feature type="binding site" evidence="8">
    <location>
        <position position="243"/>
    </location>
    <ligand>
        <name>Zn(2+)</name>
        <dbReference type="ChEBI" id="CHEBI:29105"/>
        <note>catalytic</note>
    </ligand>
</feature>
<keyword evidence="13" id="KW-1185">Reference proteome</keyword>
<evidence type="ECO:0000313" key="13">
    <source>
        <dbReference type="Proteomes" id="UP000324748"/>
    </source>
</evidence>
<dbReference type="EMBL" id="VDEP01000306">
    <property type="protein sequence ID" value="KAA1108029.1"/>
    <property type="molecule type" value="Genomic_DNA"/>
</dbReference>
<organism evidence="10 13">
    <name type="scientific">Puccinia graminis f. sp. tritici</name>
    <dbReference type="NCBI Taxonomy" id="56615"/>
    <lineage>
        <taxon>Eukaryota</taxon>
        <taxon>Fungi</taxon>
        <taxon>Dikarya</taxon>
        <taxon>Basidiomycota</taxon>
        <taxon>Pucciniomycotina</taxon>
        <taxon>Pucciniomycetes</taxon>
        <taxon>Pucciniales</taxon>
        <taxon>Pucciniaceae</taxon>
        <taxon>Puccinia</taxon>
    </lineage>
</organism>
<evidence type="ECO:0000313" key="11">
    <source>
        <dbReference type="EMBL" id="KAA1108029.1"/>
    </source>
</evidence>
<reference evidence="13 14" key="1">
    <citation type="submission" date="2019-05" db="EMBL/GenBank/DDBJ databases">
        <title>Emergence of the Ug99 lineage of the wheat stem rust pathogen through somatic hybridization.</title>
        <authorList>
            <person name="Li F."/>
            <person name="Upadhyaya N.M."/>
            <person name="Sperschneider J."/>
            <person name="Matny O."/>
            <person name="Nguyen-Phuc H."/>
            <person name="Mago R."/>
            <person name="Raley C."/>
            <person name="Miller M.E."/>
            <person name="Silverstein K.A.T."/>
            <person name="Henningsen E."/>
            <person name="Hirsch C.D."/>
            <person name="Visser B."/>
            <person name="Pretorius Z.A."/>
            <person name="Steffenson B.J."/>
            <person name="Schwessinger B."/>
            <person name="Dodds P.N."/>
            <person name="Figueroa M."/>
        </authorList>
    </citation>
    <scope>NUCLEOTIDE SEQUENCE [LARGE SCALE GENOMIC DNA]</scope>
    <source>
        <strain evidence="10">21-0</strain>
        <strain evidence="11 14">Ug99</strain>
    </source>
</reference>
<keyword evidence="6 9" id="KW-0472">Membrane</keyword>
<evidence type="ECO:0008006" key="15">
    <source>
        <dbReference type="Google" id="ProtNLM"/>
    </source>
</evidence>
<sequence length="301" mass="33816">MGLAPPGLEVTRWWSRQLPVDGYWGPSTSSVDWCEANYEITRFIAEFANTVSNIVFVSWGLYGMKKCWDERLPLPLGLCQVSIAIVGIGSFLFHATLQYEWQLADELPMIFCCAFSVYVIFDIGNPSLPQTLFVRSLPYLLSLYSFGFTALYLRYPYPVFLQVAFGAIQLLATSRSAYIVLTAPEGTHREKKNKADATYYVLTGSAIFIIGFLFWNLDNVFCDQISQLKEYLGTPWSFILEGHAWWHLATGTGSYLSGVGLQLMSLSLKEGAEGFEIKRAGILGLFPYIARTPGKINLKLQ</sequence>
<evidence type="ECO:0000256" key="3">
    <source>
        <dbReference type="ARBA" id="ARBA00022692"/>
    </source>
</evidence>
<dbReference type="GO" id="GO:0046872">
    <property type="term" value="F:metal ion binding"/>
    <property type="evidence" value="ECO:0007669"/>
    <property type="project" value="UniProtKB-KW"/>
</dbReference>
<evidence type="ECO:0000256" key="2">
    <source>
        <dbReference type="ARBA" id="ARBA00009780"/>
    </source>
</evidence>
<feature type="binding site" evidence="8">
    <location>
        <position position="247"/>
    </location>
    <ligand>
        <name>Zn(2+)</name>
        <dbReference type="ChEBI" id="CHEBI:29105"/>
        <note>catalytic</note>
    </ligand>
</feature>
<accession>A0A5B0P7V8</accession>
<evidence type="ECO:0000256" key="1">
    <source>
        <dbReference type="ARBA" id="ARBA00004141"/>
    </source>
</evidence>
<feature type="transmembrane region" description="Helical" evidence="9">
    <location>
        <begin position="43"/>
        <end position="62"/>
    </location>
</feature>
<feature type="binding site" evidence="7">
    <location>
        <position position="37"/>
    </location>
    <ligand>
        <name>Ca(2+)</name>
        <dbReference type="ChEBI" id="CHEBI:29108"/>
    </ligand>
</feature>
<dbReference type="GO" id="GO:0046513">
    <property type="term" value="P:ceramide biosynthetic process"/>
    <property type="evidence" value="ECO:0007669"/>
    <property type="project" value="TreeGrafter"/>
</dbReference>
<evidence type="ECO:0000256" key="4">
    <source>
        <dbReference type="ARBA" id="ARBA00022801"/>
    </source>
</evidence>